<comment type="caution">
    <text evidence="2">The sequence shown here is derived from an EMBL/GenBank/DDBJ whole genome shotgun (WGS) entry which is preliminary data.</text>
</comment>
<organism evidence="2 3">
    <name type="scientific">Alligator mississippiensis</name>
    <name type="common">American alligator</name>
    <dbReference type="NCBI Taxonomy" id="8496"/>
    <lineage>
        <taxon>Eukaryota</taxon>
        <taxon>Metazoa</taxon>
        <taxon>Chordata</taxon>
        <taxon>Craniata</taxon>
        <taxon>Vertebrata</taxon>
        <taxon>Euteleostomi</taxon>
        <taxon>Archelosauria</taxon>
        <taxon>Archosauria</taxon>
        <taxon>Crocodylia</taxon>
        <taxon>Alligatoridae</taxon>
        <taxon>Alligatorinae</taxon>
        <taxon>Alligator</taxon>
    </lineage>
</organism>
<gene>
    <name evidence="2" type="primary">SPAG17</name>
    <name evidence="2" type="ORF">Y1Q_0006515</name>
</gene>
<dbReference type="PANTHER" id="PTHR21963">
    <property type="entry name" value="PF6"/>
    <property type="match status" value="1"/>
</dbReference>
<feature type="compositionally biased region" description="Gly residues" evidence="1">
    <location>
        <begin position="8"/>
        <end position="20"/>
    </location>
</feature>
<dbReference type="GO" id="GO:1990716">
    <property type="term" value="C:axonemal central apparatus"/>
    <property type="evidence" value="ECO:0007669"/>
    <property type="project" value="TreeGrafter"/>
</dbReference>
<reference evidence="2 3" key="1">
    <citation type="journal article" date="2012" name="Genome Biol.">
        <title>Sequencing three crocodilian genomes to illuminate the evolution of archosaurs and amniotes.</title>
        <authorList>
            <person name="St John J.A."/>
            <person name="Braun E.L."/>
            <person name="Isberg S.R."/>
            <person name="Miles L.G."/>
            <person name="Chong A.Y."/>
            <person name="Gongora J."/>
            <person name="Dalzell P."/>
            <person name="Moran C."/>
            <person name="Bed'hom B."/>
            <person name="Abzhanov A."/>
            <person name="Burgess S.C."/>
            <person name="Cooksey A.M."/>
            <person name="Castoe T.A."/>
            <person name="Crawford N.G."/>
            <person name="Densmore L.D."/>
            <person name="Drew J.C."/>
            <person name="Edwards S.V."/>
            <person name="Faircloth B.C."/>
            <person name="Fujita M.K."/>
            <person name="Greenwold M.J."/>
            <person name="Hoffmann F.G."/>
            <person name="Howard J.M."/>
            <person name="Iguchi T."/>
            <person name="Janes D.E."/>
            <person name="Khan S.Y."/>
            <person name="Kohno S."/>
            <person name="de Koning A.J."/>
            <person name="Lance S.L."/>
            <person name="McCarthy F.M."/>
            <person name="McCormack J.E."/>
            <person name="Merchant M.E."/>
            <person name="Peterson D.G."/>
            <person name="Pollock D.D."/>
            <person name="Pourmand N."/>
            <person name="Raney B.J."/>
            <person name="Roessler K.A."/>
            <person name="Sanford J.R."/>
            <person name="Sawyer R.H."/>
            <person name="Schmidt C.J."/>
            <person name="Triplett E.W."/>
            <person name="Tuberville T.D."/>
            <person name="Venegas-Anaya M."/>
            <person name="Howard J.T."/>
            <person name="Jarvis E.D."/>
            <person name="Guillette L.J.Jr."/>
            <person name="Glenn T.C."/>
            <person name="Green R.E."/>
            <person name="Ray D.A."/>
        </authorList>
    </citation>
    <scope>NUCLEOTIDE SEQUENCE [LARGE SCALE GENOMIC DNA]</scope>
    <source>
        <strain evidence="2">KSC_2009_1</strain>
    </source>
</reference>
<dbReference type="InterPro" id="IPR026173">
    <property type="entry name" value="SPAG17"/>
</dbReference>
<dbReference type="GO" id="GO:0005576">
    <property type="term" value="C:extracellular region"/>
    <property type="evidence" value="ECO:0007669"/>
    <property type="project" value="GOC"/>
</dbReference>
<dbReference type="GO" id="GO:1904158">
    <property type="term" value="P:axonemal central apparatus assembly"/>
    <property type="evidence" value="ECO:0007669"/>
    <property type="project" value="TreeGrafter"/>
</dbReference>
<keyword evidence="3" id="KW-1185">Reference proteome</keyword>
<proteinExistence type="predicted"/>
<dbReference type="PANTHER" id="PTHR21963:SF1">
    <property type="entry name" value="SPERM-ASSOCIATED ANTIGEN 17"/>
    <property type="match status" value="1"/>
</dbReference>
<dbReference type="Proteomes" id="UP000050525">
    <property type="component" value="Unassembled WGS sequence"/>
</dbReference>
<sequence>MAPKRPKSGGGSPGAGAGAGAGAAARTWEAALVSARLEEDDWKPNIAFVVENKIEDEIHTKALSLAVQVPQRKLFSVVSWEGIFEQILEAGNQKGKKTKDVSMYYEDYLLF</sequence>
<dbReference type="AlphaFoldDB" id="A0A151M3Q5"/>
<dbReference type="GO" id="GO:0003351">
    <property type="term" value="P:epithelial cilium movement involved in extracellular fluid movement"/>
    <property type="evidence" value="ECO:0007669"/>
    <property type="project" value="TreeGrafter"/>
</dbReference>
<name>A0A151M3Q5_ALLMI</name>
<evidence type="ECO:0000313" key="3">
    <source>
        <dbReference type="Proteomes" id="UP000050525"/>
    </source>
</evidence>
<evidence type="ECO:0000313" key="2">
    <source>
        <dbReference type="EMBL" id="KYO19159.1"/>
    </source>
</evidence>
<protein>
    <submittedName>
        <fullName evidence="2">Sperm-associated antigen 17 isoform C</fullName>
    </submittedName>
</protein>
<feature type="region of interest" description="Disordered" evidence="1">
    <location>
        <begin position="1"/>
        <end position="20"/>
    </location>
</feature>
<dbReference type="EMBL" id="AKHW03006692">
    <property type="protein sequence ID" value="KYO19159.1"/>
    <property type="molecule type" value="Genomic_DNA"/>
</dbReference>
<accession>A0A151M3Q5</accession>
<evidence type="ECO:0000256" key="1">
    <source>
        <dbReference type="SAM" id="MobiDB-lite"/>
    </source>
</evidence>